<gene>
    <name evidence="1" type="ORF">PCOR1329_LOCUS42939</name>
</gene>
<proteinExistence type="predicted"/>
<evidence type="ECO:0000313" key="2">
    <source>
        <dbReference type="Proteomes" id="UP001189429"/>
    </source>
</evidence>
<sequence>MSMVAKIATQGGIGIAGSTIVLQDLLGLQERGVRVDLASVGKKLDQTALSDHMVPKMCGIVCSGLRNVQKDIGVNSVGRSQFLVRVATFSIVRRSTVTSRDASGIVCSTNRGLTV</sequence>
<keyword evidence="2" id="KW-1185">Reference proteome</keyword>
<organism evidence="1 2">
    <name type="scientific">Prorocentrum cordatum</name>
    <dbReference type="NCBI Taxonomy" id="2364126"/>
    <lineage>
        <taxon>Eukaryota</taxon>
        <taxon>Sar</taxon>
        <taxon>Alveolata</taxon>
        <taxon>Dinophyceae</taxon>
        <taxon>Prorocentrales</taxon>
        <taxon>Prorocentraceae</taxon>
        <taxon>Prorocentrum</taxon>
    </lineage>
</organism>
<reference evidence="1" key="1">
    <citation type="submission" date="2023-10" db="EMBL/GenBank/DDBJ databases">
        <authorList>
            <person name="Chen Y."/>
            <person name="Shah S."/>
            <person name="Dougan E. K."/>
            <person name="Thang M."/>
            <person name="Chan C."/>
        </authorList>
    </citation>
    <scope>NUCLEOTIDE SEQUENCE [LARGE SCALE GENOMIC DNA]</scope>
</reference>
<dbReference type="EMBL" id="CAUYUJ010015161">
    <property type="protein sequence ID" value="CAK0850547.1"/>
    <property type="molecule type" value="Genomic_DNA"/>
</dbReference>
<evidence type="ECO:0000313" key="1">
    <source>
        <dbReference type="EMBL" id="CAK0850547.1"/>
    </source>
</evidence>
<evidence type="ECO:0008006" key="3">
    <source>
        <dbReference type="Google" id="ProtNLM"/>
    </source>
</evidence>
<accession>A0ABN9TW91</accession>
<protein>
    <recommendedName>
        <fullName evidence="3">Malate dehydrogenase</fullName>
    </recommendedName>
</protein>
<name>A0ABN9TW91_9DINO</name>
<dbReference type="Proteomes" id="UP001189429">
    <property type="component" value="Unassembled WGS sequence"/>
</dbReference>
<comment type="caution">
    <text evidence="1">The sequence shown here is derived from an EMBL/GenBank/DDBJ whole genome shotgun (WGS) entry which is preliminary data.</text>
</comment>